<feature type="region of interest" description="Disordered" evidence="1">
    <location>
        <begin position="1"/>
        <end position="48"/>
    </location>
</feature>
<accession>A0A8R1Z4S2</accession>
<feature type="compositionally biased region" description="Basic and acidic residues" evidence="1">
    <location>
        <begin position="21"/>
        <end position="48"/>
    </location>
</feature>
<protein>
    <submittedName>
        <fullName evidence="2">Uncharacterized protein</fullName>
    </submittedName>
</protein>
<reference evidence="2" key="2">
    <citation type="submission" date="2022-06" db="UniProtKB">
        <authorList>
            <consortium name="EnsemblMetazoa"/>
        </authorList>
    </citation>
    <scope>IDENTIFICATION</scope>
    <source>
        <strain evidence="2">PS312</strain>
    </source>
</reference>
<name>A0A2A6B4I8_PRIPA</name>
<accession>A0A2A6B4I8</accession>
<evidence type="ECO:0000313" key="3">
    <source>
        <dbReference type="Proteomes" id="UP000005239"/>
    </source>
</evidence>
<dbReference type="EnsemblMetazoa" id="PPA44770.1">
    <property type="protein sequence ID" value="PPA44770.1"/>
    <property type="gene ID" value="WBGene00283139"/>
</dbReference>
<evidence type="ECO:0000313" key="2">
    <source>
        <dbReference type="EnsemblMetazoa" id="PPA44770.1"/>
    </source>
</evidence>
<reference evidence="3" key="1">
    <citation type="journal article" date="2008" name="Nat. Genet.">
        <title>The Pristionchus pacificus genome provides a unique perspective on nematode lifestyle and parasitism.</title>
        <authorList>
            <person name="Dieterich C."/>
            <person name="Clifton S.W."/>
            <person name="Schuster L.N."/>
            <person name="Chinwalla A."/>
            <person name="Delehaunty K."/>
            <person name="Dinkelacker I."/>
            <person name="Fulton L."/>
            <person name="Fulton R."/>
            <person name="Godfrey J."/>
            <person name="Minx P."/>
            <person name="Mitreva M."/>
            <person name="Roeseler W."/>
            <person name="Tian H."/>
            <person name="Witte H."/>
            <person name="Yang S.P."/>
            <person name="Wilson R.K."/>
            <person name="Sommer R.J."/>
        </authorList>
    </citation>
    <scope>NUCLEOTIDE SEQUENCE [LARGE SCALE GENOMIC DNA]</scope>
    <source>
        <strain evidence="3">PS312</strain>
    </source>
</reference>
<organism evidence="2 3">
    <name type="scientific">Pristionchus pacificus</name>
    <name type="common">Parasitic nematode worm</name>
    <dbReference type="NCBI Taxonomy" id="54126"/>
    <lineage>
        <taxon>Eukaryota</taxon>
        <taxon>Metazoa</taxon>
        <taxon>Ecdysozoa</taxon>
        <taxon>Nematoda</taxon>
        <taxon>Chromadorea</taxon>
        <taxon>Rhabditida</taxon>
        <taxon>Rhabditina</taxon>
        <taxon>Diplogasteromorpha</taxon>
        <taxon>Diplogasteroidea</taxon>
        <taxon>Neodiplogasteridae</taxon>
        <taxon>Pristionchus</taxon>
    </lineage>
</organism>
<dbReference type="Proteomes" id="UP000005239">
    <property type="component" value="Unassembled WGS sequence"/>
</dbReference>
<evidence type="ECO:0000256" key="1">
    <source>
        <dbReference type="SAM" id="MobiDB-lite"/>
    </source>
</evidence>
<dbReference type="AlphaFoldDB" id="A0A2A6B4I8"/>
<proteinExistence type="predicted"/>
<keyword evidence="3" id="KW-1185">Reference proteome</keyword>
<gene>
    <name evidence="2" type="primary">WBGene00283139</name>
</gene>
<sequence length="85" mass="10102">MDGVNESDWRDEESEPGGIEEGARMNYDRNRQGHFRNESKIDKEKKKNYMEDERLERKWCGVLYDEGEYRKEEEGSRITTLGGTH</sequence>